<dbReference type="EMBL" id="MIKG01000012">
    <property type="protein sequence ID" value="RAO70437.1"/>
    <property type="molecule type" value="Genomic_DNA"/>
</dbReference>
<dbReference type="OrthoDB" id="62952at2759"/>
<dbReference type="PANTHER" id="PTHR42085">
    <property type="entry name" value="F-BOX DOMAIN-CONTAINING PROTEIN"/>
    <property type="match status" value="1"/>
</dbReference>
<organism evidence="1 2">
    <name type="scientific">Talaromyces amestolkiae</name>
    <dbReference type="NCBI Taxonomy" id="1196081"/>
    <lineage>
        <taxon>Eukaryota</taxon>
        <taxon>Fungi</taxon>
        <taxon>Dikarya</taxon>
        <taxon>Ascomycota</taxon>
        <taxon>Pezizomycotina</taxon>
        <taxon>Eurotiomycetes</taxon>
        <taxon>Eurotiomycetidae</taxon>
        <taxon>Eurotiales</taxon>
        <taxon>Trichocomaceae</taxon>
        <taxon>Talaromyces</taxon>
        <taxon>Talaromyces sect. Talaromyces</taxon>
    </lineage>
</organism>
<evidence type="ECO:0008006" key="3">
    <source>
        <dbReference type="Google" id="ProtNLM"/>
    </source>
</evidence>
<evidence type="ECO:0000313" key="1">
    <source>
        <dbReference type="EMBL" id="RAO70437.1"/>
    </source>
</evidence>
<accession>A0A364L3Q3</accession>
<name>A0A364L3Q3_TALAM</name>
<dbReference type="Proteomes" id="UP000249363">
    <property type="component" value="Unassembled WGS sequence"/>
</dbReference>
<proteinExistence type="predicted"/>
<comment type="caution">
    <text evidence="1">The sequence shown here is derived from an EMBL/GenBank/DDBJ whole genome shotgun (WGS) entry which is preliminary data.</text>
</comment>
<dbReference type="RefSeq" id="XP_040734953.1">
    <property type="nucleotide sequence ID" value="XM_040879036.1"/>
</dbReference>
<dbReference type="PANTHER" id="PTHR42085:SF2">
    <property type="entry name" value="F-BOX DOMAIN-CONTAINING PROTEIN"/>
    <property type="match status" value="1"/>
</dbReference>
<evidence type="ECO:0000313" key="2">
    <source>
        <dbReference type="Proteomes" id="UP000249363"/>
    </source>
</evidence>
<dbReference type="AlphaFoldDB" id="A0A364L3Q3"/>
<keyword evidence="2" id="KW-1185">Reference proteome</keyword>
<reference evidence="1 2" key="1">
    <citation type="journal article" date="2017" name="Biotechnol. Biofuels">
        <title>Differential beta-glucosidase expression as a function of carbon source availability in Talaromyces amestolkiae: a genomic and proteomic approach.</title>
        <authorList>
            <person name="de Eugenio L.I."/>
            <person name="Mendez-Liter J.A."/>
            <person name="Nieto-Dominguez M."/>
            <person name="Alonso L."/>
            <person name="Gil-Munoz J."/>
            <person name="Barriuso J."/>
            <person name="Prieto A."/>
            <person name="Martinez M.J."/>
        </authorList>
    </citation>
    <scope>NUCLEOTIDE SEQUENCE [LARGE SCALE GENOMIC DNA]</scope>
    <source>
        <strain evidence="1 2">CIB</strain>
    </source>
</reference>
<dbReference type="GeneID" id="63795665"/>
<dbReference type="InterPro" id="IPR038883">
    <property type="entry name" value="AN11006-like"/>
</dbReference>
<protein>
    <recommendedName>
        <fullName evidence="3">F-box domain-containing protein</fullName>
    </recommendedName>
</protein>
<sequence>MRSLTAISFMNSSTYKPHITSSRPAMDNSYEVPGLKRLKTYDNLHENLALRPRHPKPRIGWNSLPAELRLEIYAYLIPRFDHAINVSSPRFENRFFREYYESMKDNVSEEEKANRLPWTKIFLINKQISHECLDILYGKNSFQIEMHKTGEADIRANFTRENRHRVRYITVAFLGTEGATFPPGNLIPDRCLWADILPNIREMWLVTVQPMRPLIPEIIQPGDEFFAGESAIRFDQFFEWLPPYLRCFRELLRPDTILYSMSGQDERETQQIVSGYFTWWY</sequence>
<gene>
    <name evidence="1" type="ORF">BHQ10_006449</name>
</gene>